<dbReference type="Pfam" id="PF10443">
    <property type="entry name" value="RNA12"/>
    <property type="match status" value="1"/>
</dbReference>
<dbReference type="GO" id="GO:0005743">
    <property type="term" value="C:mitochondrial inner membrane"/>
    <property type="evidence" value="ECO:0007669"/>
    <property type="project" value="UniProtKB-SubCell"/>
</dbReference>
<dbReference type="InterPro" id="IPR018850">
    <property type="entry name" value="Mt_escape_2_C"/>
</dbReference>
<keyword evidence="8" id="KW-0472">Membrane</keyword>
<evidence type="ECO:0000259" key="13">
    <source>
        <dbReference type="Pfam" id="PF10443"/>
    </source>
</evidence>
<evidence type="ECO:0000256" key="5">
    <source>
        <dbReference type="ARBA" id="ARBA00022792"/>
    </source>
</evidence>
<evidence type="ECO:0000256" key="8">
    <source>
        <dbReference type="ARBA" id="ARBA00023136"/>
    </source>
</evidence>
<evidence type="ECO:0000256" key="7">
    <source>
        <dbReference type="ARBA" id="ARBA00023128"/>
    </source>
</evidence>
<keyword evidence="15" id="KW-1185">Reference proteome</keyword>
<comment type="caution">
    <text evidence="14">The sequence shown here is derived from an EMBL/GenBank/DDBJ whole genome shotgun (WGS) entry which is preliminary data.</text>
</comment>
<evidence type="ECO:0000256" key="9">
    <source>
        <dbReference type="ARBA" id="ARBA00025276"/>
    </source>
</evidence>
<feature type="compositionally biased region" description="Polar residues" evidence="11">
    <location>
        <begin position="831"/>
        <end position="845"/>
    </location>
</feature>
<dbReference type="SUPFAM" id="SSF54928">
    <property type="entry name" value="RNA-binding domain, RBD"/>
    <property type="match status" value="1"/>
</dbReference>
<feature type="domain" description="Mitochondrial escape protein 2 C-terminal" evidence="13">
    <location>
        <begin position="486"/>
        <end position="1016"/>
    </location>
</feature>
<dbReference type="InterPro" id="IPR000504">
    <property type="entry name" value="RRM_dom"/>
</dbReference>
<comment type="subcellular location">
    <subcellularLocation>
        <location evidence="1 10">Mitochondrion inner membrane</location>
        <topology evidence="1 10">Single-pass membrane protein</topology>
    </subcellularLocation>
</comment>
<dbReference type="AlphaFoldDB" id="A0AAW0Z5R7"/>
<dbReference type="GO" id="GO:0006397">
    <property type="term" value="P:mRNA processing"/>
    <property type="evidence" value="ECO:0007669"/>
    <property type="project" value="UniProtKB-UniRule"/>
</dbReference>
<feature type="region of interest" description="Disordered" evidence="11">
    <location>
        <begin position="140"/>
        <end position="170"/>
    </location>
</feature>
<dbReference type="GO" id="GO:0003723">
    <property type="term" value="F:RNA binding"/>
    <property type="evidence" value="ECO:0007669"/>
    <property type="project" value="UniProtKB-UniRule"/>
</dbReference>
<dbReference type="PANTHER" id="PTHR32198">
    <property type="entry name" value="MITOCHONDRIAL ESCAPE PROTEIN 2"/>
    <property type="match status" value="1"/>
</dbReference>
<evidence type="ECO:0000256" key="10">
    <source>
        <dbReference type="RuleBase" id="RU367108"/>
    </source>
</evidence>
<reference evidence="14 15" key="1">
    <citation type="journal article" date="2024" name="bioRxiv">
        <title>Comparative genomics of Cryptococcus and Kwoniella reveals pathogenesis evolution and contrasting karyotype dynamics via intercentromeric recombination or chromosome fusion.</title>
        <authorList>
            <person name="Coelho M.A."/>
            <person name="David-Palma M."/>
            <person name="Shea T."/>
            <person name="Bowers K."/>
            <person name="McGinley-Smith S."/>
            <person name="Mohammad A.W."/>
            <person name="Gnirke A."/>
            <person name="Yurkov A.M."/>
            <person name="Nowrousian M."/>
            <person name="Sun S."/>
            <person name="Cuomo C.A."/>
            <person name="Heitman J."/>
        </authorList>
    </citation>
    <scope>NUCLEOTIDE SEQUENCE [LARGE SCALE GENOMIC DNA]</scope>
    <source>
        <strain evidence="14 15">CBS 13917</strain>
    </source>
</reference>
<feature type="domain" description="RRM" evidence="12">
    <location>
        <begin position="303"/>
        <end position="359"/>
    </location>
</feature>
<dbReference type="InterPro" id="IPR027417">
    <property type="entry name" value="P-loop_NTPase"/>
</dbReference>
<organism evidence="14 15">
    <name type="scientific">Kwoniella newhampshirensis</name>
    <dbReference type="NCBI Taxonomy" id="1651941"/>
    <lineage>
        <taxon>Eukaryota</taxon>
        <taxon>Fungi</taxon>
        <taxon>Dikarya</taxon>
        <taxon>Basidiomycota</taxon>
        <taxon>Agaricomycotina</taxon>
        <taxon>Tremellomycetes</taxon>
        <taxon>Tremellales</taxon>
        <taxon>Cryptococcaceae</taxon>
        <taxon>Kwoniella</taxon>
    </lineage>
</organism>
<protein>
    <recommendedName>
        <fullName evidence="3 10">Mitochondrial escape protein 2</fullName>
    </recommendedName>
</protein>
<dbReference type="KEGG" id="kne:92177353"/>
<feature type="region of interest" description="Disordered" evidence="11">
    <location>
        <begin position="824"/>
        <end position="845"/>
    </location>
</feature>
<dbReference type="RefSeq" id="XP_066805773.1">
    <property type="nucleotide sequence ID" value="XM_066943231.1"/>
</dbReference>
<dbReference type="Pfam" id="PF00076">
    <property type="entry name" value="RRM_1"/>
    <property type="match status" value="1"/>
</dbReference>
<dbReference type="InterPro" id="IPR035979">
    <property type="entry name" value="RBD_domain_sf"/>
</dbReference>
<dbReference type="InterPro" id="IPR039627">
    <property type="entry name" value="Yme2_C"/>
</dbReference>
<gene>
    <name evidence="14" type="ORF">IAR55_000093</name>
</gene>
<comment type="function">
    <text evidence="9 10">Plays a role in maintaining the mitochondrial genome and in controlling the mtDNA escape. Involved in the regulation of mtDNA nucleotide structure and number. May have a dispensable role in early maturation of pre-rRNA.</text>
</comment>
<name>A0AAW0Z5R7_9TREE</name>
<dbReference type="Proteomes" id="UP001388673">
    <property type="component" value="Unassembled WGS sequence"/>
</dbReference>
<feature type="compositionally biased region" description="Low complexity" evidence="11">
    <location>
        <begin position="44"/>
        <end position="55"/>
    </location>
</feature>
<evidence type="ECO:0000256" key="11">
    <source>
        <dbReference type="SAM" id="MobiDB-lite"/>
    </source>
</evidence>
<dbReference type="GeneID" id="92177353"/>
<keyword evidence="4" id="KW-0812">Transmembrane</keyword>
<proteinExistence type="inferred from homology"/>
<dbReference type="SUPFAM" id="SSF52540">
    <property type="entry name" value="P-loop containing nucleoside triphosphate hydrolases"/>
    <property type="match status" value="1"/>
</dbReference>
<evidence type="ECO:0000313" key="15">
    <source>
        <dbReference type="Proteomes" id="UP001388673"/>
    </source>
</evidence>
<accession>A0AAW0Z5R7</accession>
<evidence type="ECO:0000256" key="6">
    <source>
        <dbReference type="ARBA" id="ARBA00022989"/>
    </source>
</evidence>
<comment type="similarity">
    <text evidence="2 10">Belongs to the YME2 family.</text>
</comment>
<keyword evidence="10" id="KW-0694">RNA-binding</keyword>
<evidence type="ECO:0000256" key="3">
    <source>
        <dbReference type="ARBA" id="ARBA00020222"/>
    </source>
</evidence>
<feature type="region of interest" description="Disordered" evidence="11">
    <location>
        <begin position="41"/>
        <end position="62"/>
    </location>
</feature>
<keyword evidence="5 10" id="KW-0999">Mitochondrion inner membrane</keyword>
<evidence type="ECO:0000256" key="2">
    <source>
        <dbReference type="ARBA" id="ARBA00010320"/>
    </source>
</evidence>
<keyword evidence="7 10" id="KW-0496">Mitochondrion</keyword>
<evidence type="ECO:0000256" key="1">
    <source>
        <dbReference type="ARBA" id="ARBA00004434"/>
    </source>
</evidence>
<dbReference type="PANTHER" id="PTHR32198:SF2">
    <property type="entry name" value="MITOCHONDRIAL ESCAPE PROTEIN 2"/>
    <property type="match status" value="1"/>
</dbReference>
<evidence type="ECO:0000313" key="14">
    <source>
        <dbReference type="EMBL" id="KAK8869527.1"/>
    </source>
</evidence>
<evidence type="ECO:0000256" key="4">
    <source>
        <dbReference type="ARBA" id="ARBA00022692"/>
    </source>
</evidence>
<dbReference type="EMBL" id="JBCAWK010000001">
    <property type="protein sequence ID" value="KAK8869527.1"/>
    <property type="molecule type" value="Genomic_DNA"/>
</dbReference>
<sequence length="1078" mass="116759">MIRPRLLPLKHPLRSPLLFSALNLRPPPRLPAVVRAIPSNRFNSTTATPTSTATTGDTVPAPDPPRVTSSFYISNVLPIKLAYWDFRPSWGQLREESLLERLHDIAQEVTSYGFRVESWEVSRKDGGVFMHFSYIPPPEKDLTASSASKPSSAKKDETGVAATEAEDQEQEVEKEGAELAGINVIPDLANVKPNSPGRLFIPKLEKAAQLHGGWPSWLGQWSGTAERNLGRSIPGHAIYSADAPAAGTSAGGGGDLRKGSADGVKGLQAAAGAGRIWVVKGKQWTEDLNRYPSRRVRVEFDGPDVSQEMLYTLFRPYGRLIDIQPPTPVPAGSLRFATVAFSRLSTSAIAINCLHGYSTPTNTADFTLRTSGGPSPTPIPLSRLRLYYERPLKAHAIRDWIGAHPRIAIPVIAFLIGTLSYTFFDPIRAFFVRTKVEGVWDLEKYSLIQSLRKRFVLPTSLGFLHGSGTSTEESEEAIGKDAWKDRVEAEKDVEHLLMEYPSSFITITGPPGSGKVSLVTRVLKQQDKPAMVIDCAEIAKAKNDAGLVSALADETGYYPVFSFMSSLSGLIDLAAVGLIGQKAGFSTPLDQQLRQMLEIVGGALKDVSVHAQQTHQEKIRDEQNKVEMDVERERRRQLIARGGWHDGRLDCVAGNGPMSELGLGDEPFLESDLNQAIVPLMDDNAPIHGEAVPPTAASIQTIGNAQLAEAAAAKAAQVAATADLDAESELIKSLPIVVLKNFAQKTAKGDLWNVLAEWGASLVENRVAHVIVITEGATATKALTKALPSKPLNSVGLADADEINALNYVREKLRTISPDLSAQDKAAAPGAQTTSSAPSAVSGLSTDDSQQIAKLGGRMVDLETLVYKVRTGSKIKDAVDDIILRNVVELRKLAFGDDSEDAKNLQWTRAQAWKVVSELAKKGELSYAQLLQDFPFKGAEQSLKALEEHELVSVTYVDGRASKVKPGKPVFRYAFETLVNDPVFKASCQIEYNTALINKAEADIKTYEGELTTLKGITTDGGSEALGVNGGWLGIGAHTAIRDRAKWLLDKMGKGVDKLGKLEKENEEMGKLLASGRG</sequence>
<keyword evidence="6" id="KW-1133">Transmembrane helix</keyword>
<evidence type="ECO:0000259" key="12">
    <source>
        <dbReference type="Pfam" id="PF00076"/>
    </source>
</evidence>
<keyword evidence="10" id="KW-0507">mRNA processing</keyword>